<evidence type="ECO:0000256" key="6">
    <source>
        <dbReference type="PROSITE-ProRule" id="PRU00175"/>
    </source>
</evidence>
<evidence type="ECO:0000256" key="5">
    <source>
        <dbReference type="ARBA" id="ARBA00023242"/>
    </source>
</evidence>
<gene>
    <name evidence="11" type="primary">LOC106742361</name>
</gene>
<dbReference type="KEGG" id="dqu:106742361"/>
<feature type="compositionally biased region" description="Polar residues" evidence="7">
    <location>
        <begin position="1029"/>
        <end position="1046"/>
    </location>
</feature>
<dbReference type="SUPFAM" id="SSF57850">
    <property type="entry name" value="RING/U-box"/>
    <property type="match status" value="1"/>
</dbReference>
<feature type="region of interest" description="Disordered" evidence="7">
    <location>
        <begin position="882"/>
        <end position="985"/>
    </location>
</feature>
<dbReference type="InterPro" id="IPR013083">
    <property type="entry name" value="Znf_RING/FYVE/PHD"/>
</dbReference>
<protein>
    <submittedName>
        <fullName evidence="11">Polycomb group protein Psc-like isoform X1</fullName>
    </submittedName>
</protein>
<keyword evidence="2" id="KW-0479">Metal-binding</keyword>
<feature type="compositionally biased region" description="Basic and acidic residues" evidence="7">
    <location>
        <begin position="639"/>
        <end position="689"/>
    </location>
</feature>
<dbReference type="Pfam" id="PF16207">
    <property type="entry name" value="RAWUL"/>
    <property type="match status" value="1"/>
</dbReference>
<feature type="compositionally biased region" description="Basic and acidic residues" evidence="7">
    <location>
        <begin position="740"/>
        <end position="769"/>
    </location>
</feature>
<feature type="compositionally biased region" description="Basic and acidic residues" evidence="7">
    <location>
        <begin position="939"/>
        <end position="953"/>
    </location>
</feature>
<dbReference type="Pfam" id="PF00097">
    <property type="entry name" value="zf-C3HC4"/>
    <property type="match status" value="1"/>
</dbReference>
<keyword evidence="8" id="KW-1133">Transmembrane helix</keyword>
<dbReference type="InterPro" id="IPR017907">
    <property type="entry name" value="Znf_RING_CS"/>
</dbReference>
<keyword evidence="8" id="KW-0812">Transmembrane</keyword>
<dbReference type="InterPro" id="IPR032443">
    <property type="entry name" value="RAWUL"/>
</dbReference>
<evidence type="ECO:0000313" key="11">
    <source>
        <dbReference type="RefSeq" id="XP_014470714.1"/>
    </source>
</evidence>
<dbReference type="PANTHER" id="PTHR10825:SF29">
    <property type="entry name" value="POLYCOMB GROUP RING FINGER PROTEIN 1"/>
    <property type="match status" value="1"/>
</dbReference>
<name>A0A6P3WYK8_DINQU</name>
<evidence type="ECO:0000256" key="2">
    <source>
        <dbReference type="ARBA" id="ARBA00022723"/>
    </source>
</evidence>
<dbReference type="GO" id="GO:0008270">
    <property type="term" value="F:zinc ion binding"/>
    <property type="evidence" value="ECO:0007669"/>
    <property type="project" value="UniProtKB-KW"/>
</dbReference>
<evidence type="ECO:0000256" key="3">
    <source>
        <dbReference type="ARBA" id="ARBA00022771"/>
    </source>
</evidence>
<dbReference type="PROSITE" id="PS00518">
    <property type="entry name" value="ZF_RING_1"/>
    <property type="match status" value="1"/>
</dbReference>
<feature type="compositionally biased region" description="Pro residues" evidence="7">
    <location>
        <begin position="405"/>
        <end position="415"/>
    </location>
</feature>
<keyword evidence="4" id="KW-0862">Zinc</keyword>
<feature type="region of interest" description="Disordered" evidence="7">
    <location>
        <begin position="524"/>
        <end position="552"/>
    </location>
</feature>
<accession>A0A6P3WYK8</accession>
<proteinExistence type="predicted"/>
<dbReference type="Gene3D" id="3.30.40.10">
    <property type="entry name" value="Zinc/RING finger domain, C3HC4 (zinc finger)"/>
    <property type="match status" value="1"/>
</dbReference>
<feature type="region of interest" description="Disordered" evidence="7">
    <location>
        <begin position="263"/>
        <end position="288"/>
    </location>
</feature>
<feature type="region of interest" description="Disordered" evidence="7">
    <location>
        <begin position="792"/>
        <end position="868"/>
    </location>
</feature>
<dbReference type="PANTHER" id="PTHR10825">
    <property type="entry name" value="RING FINGER DOMAIN-CONTAINING, POLYCOMB GROUP COMPONENT"/>
    <property type="match status" value="1"/>
</dbReference>
<organism evidence="10 11">
    <name type="scientific">Dinoponera quadriceps</name>
    <name type="common">South American ant</name>
    <dbReference type="NCBI Taxonomy" id="609295"/>
    <lineage>
        <taxon>Eukaryota</taxon>
        <taxon>Metazoa</taxon>
        <taxon>Ecdysozoa</taxon>
        <taxon>Arthropoda</taxon>
        <taxon>Hexapoda</taxon>
        <taxon>Insecta</taxon>
        <taxon>Pterygota</taxon>
        <taxon>Neoptera</taxon>
        <taxon>Endopterygota</taxon>
        <taxon>Hymenoptera</taxon>
        <taxon>Apocrita</taxon>
        <taxon>Aculeata</taxon>
        <taxon>Formicoidea</taxon>
        <taxon>Formicidae</taxon>
        <taxon>Ponerinae</taxon>
        <taxon>Ponerini</taxon>
        <taxon>Dinoponera</taxon>
    </lineage>
</organism>
<feature type="region of interest" description="Disordered" evidence="7">
    <location>
        <begin position="15"/>
        <end position="52"/>
    </location>
</feature>
<dbReference type="GeneID" id="106742361"/>
<feature type="compositionally biased region" description="Basic residues" evidence="7">
    <location>
        <begin position="492"/>
        <end position="505"/>
    </location>
</feature>
<comment type="subcellular location">
    <subcellularLocation>
        <location evidence="1">Nucleus</location>
    </subcellularLocation>
</comment>
<evidence type="ECO:0000256" key="4">
    <source>
        <dbReference type="ARBA" id="ARBA00022833"/>
    </source>
</evidence>
<evidence type="ECO:0000256" key="1">
    <source>
        <dbReference type="ARBA" id="ARBA00004123"/>
    </source>
</evidence>
<feature type="region of interest" description="Disordered" evidence="7">
    <location>
        <begin position="77"/>
        <end position="108"/>
    </location>
</feature>
<dbReference type="FunFam" id="3.30.40.10:FF:000033">
    <property type="entry name" value="Polycomb group RING finger protein 3"/>
    <property type="match status" value="1"/>
</dbReference>
<evidence type="ECO:0000313" key="10">
    <source>
        <dbReference type="Proteomes" id="UP000515204"/>
    </source>
</evidence>
<dbReference type="AlphaFoldDB" id="A0A6P3WYK8"/>
<feature type="region of interest" description="Disordered" evidence="7">
    <location>
        <begin position="387"/>
        <end position="511"/>
    </location>
</feature>
<dbReference type="Gene3D" id="3.10.20.90">
    <property type="entry name" value="Phosphatidylinositol 3-kinase Catalytic Subunit, Chain A, domain 1"/>
    <property type="match status" value="1"/>
</dbReference>
<dbReference type="GO" id="GO:0035102">
    <property type="term" value="C:PRC1 complex"/>
    <property type="evidence" value="ECO:0007669"/>
    <property type="project" value="TreeGrafter"/>
</dbReference>
<dbReference type="InterPro" id="IPR018957">
    <property type="entry name" value="Znf_C3HC4_RING-type"/>
</dbReference>
<dbReference type="SMART" id="SM00184">
    <property type="entry name" value="RING"/>
    <property type="match status" value="1"/>
</dbReference>
<feature type="compositionally biased region" description="Polar residues" evidence="7">
    <location>
        <begin position="956"/>
        <end position="969"/>
    </location>
</feature>
<feature type="compositionally biased region" description="Polar residues" evidence="7">
    <location>
        <begin position="882"/>
        <end position="901"/>
    </location>
</feature>
<feature type="region of interest" description="Disordered" evidence="7">
    <location>
        <begin position="740"/>
        <end position="775"/>
    </location>
</feature>
<sequence length="1046" mass="114338">MPWLSARGYLSGRGLGGAWSRTTRTARRRSGRTTTDERYRTPRSRGAVARRQTERRCHLLAAAVAATAAAAAASTATAAVAPSLPRPPLRSTAGNDDDGDGDDKEGDDRLHGLAAAVSEPTANSMEVAEREKPLVKDLNEHIMCPLCRGYLIDATTLAECLHSFCRGCIVRLSNGARVCPVCGVRTTPPLLPDTRLQRLVYLVVPGLFRAELQRRRHFLVLNPLCPPLPPPLGAINLTLDDLVSLSLEELDETEWEMCEDGVSRKRNDVPSAWNEDEDVDHEAPQSSGKTRYLKCPAAVTVRHLVRLLMLKRGWEETNSSVVNGISRIEILYHQLGPRSSGGDEIHLLSPFWTLLDLACIFHWKRLEPMRLVYRVLRKEETLSISEVPSKYGPKDGQPAAIENIPRPPTPPPSPKPSRKPEVEAPLTLESDTKLPQVDEAKNVDREKETKKPRCEVTPVMRTPDPPASLPTRNHHHHSRESSRSKDMGRMEHLKRRKRRKRRNKRVIAEITTTPREDLLKLKVRLTPCPPRITSSSSSSSRSEKSGRSKEKLLQLRAVRREKLKAITKQHAKTKHLPPADSPPLLDYFPVADSPVGCEETSAKDECTIEPEETIEDIIDSIPDEVVRIAQSEDNAVVERAFEPEAKAKQEAEEPEESKSESPERTKSATEESPVRARSATEESPERTKGTTESPPGGTKGATESPEATRKATDSPKKDEEILRRLGLVAVNEAIAELRDKAKQRCQHSAEKTNNLDREKLEKQLRESKANRVRSLLAEKQMRDALKSIMSKTNEELSSVNRTPSPVPAAAASTTVRAATPPAASPAAAPPAVAPVVTSAASSANNPALTSTLKKKGPPPLAPLSIGKSSGFAATSTVQLVSASSKYETPLDLSSGSGTVNDNALDLSATLTASSNPSPSSSSKSPTGPRALPVIISETIIRKARDSVEPRKGQESGLKTLSQVTVSGSGPSEKDQPKEPSALPSTAAVNKVALRIPQPHHRISGFRVKVIKPNLSVRHIPNPQAVVASQYRNQRPSYYNSVSQQPP</sequence>
<keyword evidence="3 6" id="KW-0863">Zinc-finger</keyword>
<dbReference type="GO" id="GO:1990841">
    <property type="term" value="F:promoter-specific chromatin binding"/>
    <property type="evidence" value="ECO:0007669"/>
    <property type="project" value="TreeGrafter"/>
</dbReference>
<feature type="region of interest" description="Disordered" evidence="7">
    <location>
        <begin position="1025"/>
        <end position="1046"/>
    </location>
</feature>
<feature type="transmembrane region" description="Helical" evidence="8">
    <location>
        <begin position="59"/>
        <end position="81"/>
    </location>
</feature>
<keyword evidence="5" id="KW-0539">Nucleus</keyword>
<dbReference type="InterPro" id="IPR001841">
    <property type="entry name" value="Znf_RING"/>
</dbReference>
<feature type="compositionally biased region" description="Basic and acidic residues" evidence="7">
    <location>
        <begin position="541"/>
        <end position="552"/>
    </location>
</feature>
<dbReference type="OrthoDB" id="1305878at2759"/>
<feature type="region of interest" description="Disordered" evidence="7">
    <location>
        <begin position="633"/>
        <end position="722"/>
    </location>
</feature>
<feature type="compositionally biased region" description="Acidic residues" evidence="7">
    <location>
        <begin position="95"/>
        <end position="105"/>
    </location>
</feature>
<dbReference type="PROSITE" id="PS50089">
    <property type="entry name" value="ZF_RING_2"/>
    <property type="match status" value="1"/>
</dbReference>
<feature type="compositionally biased region" description="Low complexity" evidence="7">
    <location>
        <begin position="833"/>
        <end position="847"/>
    </location>
</feature>
<feature type="domain" description="RING-type" evidence="9">
    <location>
        <begin position="144"/>
        <end position="182"/>
    </location>
</feature>
<reference evidence="11" key="1">
    <citation type="submission" date="2025-08" db="UniProtKB">
        <authorList>
            <consortium name="RefSeq"/>
        </authorList>
    </citation>
    <scope>IDENTIFICATION</scope>
</reference>
<evidence type="ECO:0000256" key="8">
    <source>
        <dbReference type="SAM" id="Phobius"/>
    </source>
</evidence>
<keyword evidence="8" id="KW-0472">Membrane</keyword>
<feature type="region of interest" description="Disordered" evidence="7">
    <location>
        <begin position="567"/>
        <end position="605"/>
    </location>
</feature>
<feature type="compositionally biased region" description="Low complexity" evidence="7">
    <location>
        <begin position="801"/>
        <end position="826"/>
    </location>
</feature>
<dbReference type="RefSeq" id="XP_014470714.1">
    <property type="nucleotide sequence ID" value="XM_014615228.1"/>
</dbReference>
<dbReference type="GO" id="GO:0000122">
    <property type="term" value="P:negative regulation of transcription by RNA polymerase II"/>
    <property type="evidence" value="ECO:0007669"/>
    <property type="project" value="TreeGrafter"/>
</dbReference>
<keyword evidence="10" id="KW-1185">Reference proteome</keyword>
<feature type="compositionally biased region" description="Low complexity" evidence="7">
    <location>
        <begin position="913"/>
        <end position="925"/>
    </location>
</feature>
<evidence type="ECO:0000256" key="7">
    <source>
        <dbReference type="SAM" id="MobiDB-lite"/>
    </source>
</evidence>
<evidence type="ECO:0000259" key="9">
    <source>
        <dbReference type="PROSITE" id="PS50089"/>
    </source>
</evidence>
<feature type="compositionally biased region" description="Basic and acidic residues" evidence="7">
    <location>
        <begin position="430"/>
        <end position="454"/>
    </location>
</feature>
<feature type="compositionally biased region" description="Basic and acidic residues" evidence="7">
    <location>
        <begin position="479"/>
        <end position="491"/>
    </location>
</feature>
<feature type="compositionally biased region" description="Basic and acidic residues" evidence="7">
    <location>
        <begin position="706"/>
        <end position="722"/>
    </location>
</feature>
<dbReference type="Proteomes" id="UP000515204">
    <property type="component" value="Unplaced"/>
</dbReference>